<reference evidence="1 2" key="1">
    <citation type="submission" date="2024-04" db="EMBL/GenBank/DDBJ databases">
        <authorList>
            <person name="Fracassetti M."/>
        </authorList>
    </citation>
    <scope>NUCLEOTIDE SEQUENCE [LARGE SCALE GENOMIC DNA]</scope>
</reference>
<sequence>MAEVMLPYDHAKKNLLLNENELQNGRRLYWMKRKQYQLRRRRHLEWKGPMGKLQNMKGNYYGPPREY</sequence>
<dbReference type="EMBL" id="OZ034814">
    <property type="protein sequence ID" value="CAL1359905.1"/>
    <property type="molecule type" value="Genomic_DNA"/>
</dbReference>
<accession>A0AAV2CTK8</accession>
<name>A0AAV2CTK8_9ROSI</name>
<dbReference type="AlphaFoldDB" id="A0AAV2CTK8"/>
<proteinExistence type="predicted"/>
<organism evidence="1 2">
    <name type="scientific">Linum trigynum</name>
    <dbReference type="NCBI Taxonomy" id="586398"/>
    <lineage>
        <taxon>Eukaryota</taxon>
        <taxon>Viridiplantae</taxon>
        <taxon>Streptophyta</taxon>
        <taxon>Embryophyta</taxon>
        <taxon>Tracheophyta</taxon>
        <taxon>Spermatophyta</taxon>
        <taxon>Magnoliopsida</taxon>
        <taxon>eudicotyledons</taxon>
        <taxon>Gunneridae</taxon>
        <taxon>Pentapetalae</taxon>
        <taxon>rosids</taxon>
        <taxon>fabids</taxon>
        <taxon>Malpighiales</taxon>
        <taxon>Linaceae</taxon>
        <taxon>Linum</taxon>
    </lineage>
</organism>
<evidence type="ECO:0000313" key="2">
    <source>
        <dbReference type="Proteomes" id="UP001497516"/>
    </source>
</evidence>
<keyword evidence="2" id="KW-1185">Reference proteome</keyword>
<evidence type="ECO:0000313" key="1">
    <source>
        <dbReference type="EMBL" id="CAL1359905.1"/>
    </source>
</evidence>
<gene>
    <name evidence="1" type="ORF">LTRI10_LOCUS7371</name>
</gene>
<dbReference type="Proteomes" id="UP001497516">
    <property type="component" value="Chromosome 10"/>
</dbReference>
<protein>
    <submittedName>
        <fullName evidence="1">Uncharacterized protein</fullName>
    </submittedName>
</protein>